<dbReference type="Gene3D" id="2.30.110.10">
    <property type="entry name" value="Electron Transport, Fmn-binding Protein, Chain A"/>
    <property type="match status" value="1"/>
</dbReference>
<organism evidence="1 2">
    <name type="scientific">Microbacterium aquimaris</name>
    <dbReference type="NCBI Taxonomy" id="459816"/>
    <lineage>
        <taxon>Bacteria</taxon>
        <taxon>Bacillati</taxon>
        <taxon>Actinomycetota</taxon>
        <taxon>Actinomycetes</taxon>
        <taxon>Micrococcales</taxon>
        <taxon>Microbacteriaceae</taxon>
        <taxon>Microbacterium</taxon>
    </lineage>
</organism>
<dbReference type="RefSeq" id="WP_194424023.1">
    <property type="nucleotide sequence ID" value="NZ_BAAAPT010000001.1"/>
</dbReference>
<dbReference type="InterPro" id="IPR012349">
    <property type="entry name" value="Split_barrel_FMN-bd"/>
</dbReference>
<gene>
    <name evidence="1" type="ORF">R2Q92_06110</name>
</gene>
<evidence type="ECO:0000313" key="2">
    <source>
        <dbReference type="Proteomes" id="UP001291912"/>
    </source>
</evidence>
<protein>
    <submittedName>
        <fullName evidence="1">Nitroreductase family deazaflavin-dependent oxidoreductase</fullName>
    </submittedName>
</protein>
<keyword evidence="2" id="KW-1185">Reference proteome</keyword>
<evidence type="ECO:0000313" key="1">
    <source>
        <dbReference type="EMBL" id="MDZ8161406.1"/>
    </source>
</evidence>
<dbReference type="EMBL" id="JAWJYN010000001">
    <property type="protein sequence ID" value="MDZ8161406.1"/>
    <property type="molecule type" value="Genomic_DNA"/>
</dbReference>
<dbReference type="Proteomes" id="UP001291912">
    <property type="component" value="Unassembled WGS sequence"/>
</dbReference>
<reference evidence="1 2" key="1">
    <citation type="submission" date="2023-10" db="EMBL/GenBank/DDBJ databases">
        <title>Microbacterium xanthum sp. nov., isolated from seaweed.</title>
        <authorList>
            <person name="Lee S.D."/>
        </authorList>
    </citation>
    <scope>NUCLEOTIDE SEQUENCE [LARGE SCALE GENOMIC DNA]</scope>
    <source>
        <strain evidence="1 2">KCTC 19124</strain>
    </source>
</reference>
<dbReference type="Pfam" id="PF04075">
    <property type="entry name" value="F420H2_quin_red"/>
    <property type="match status" value="1"/>
</dbReference>
<sequence>MTDAQAPLLDRVFARLLATPWLMRLPIPMYRHGLGWMLGDRFVMIEHLGRSSGEPRFVVVEIISRERNVIRVASGFGTRSQWYKNLVANGVAYLSTGRARRVPAHVRILSGDECDRVLAAYALANPTAWKHLKGAMDSIAGGDAGIPVIEFTPPRAE</sequence>
<dbReference type="InterPro" id="IPR004378">
    <property type="entry name" value="F420H2_quin_Rdtase"/>
</dbReference>
<accession>A0ABU5N5R2</accession>
<comment type="caution">
    <text evidence="1">The sequence shown here is derived from an EMBL/GenBank/DDBJ whole genome shotgun (WGS) entry which is preliminary data.</text>
</comment>
<proteinExistence type="predicted"/>
<dbReference type="NCBIfam" id="TIGR00026">
    <property type="entry name" value="hi_GC_TIGR00026"/>
    <property type="match status" value="1"/>
</dbReference>
<name>A0ABU5N5R2_9MICO</name>